<proteinExistence type="predicted"/>
<organism evidence="1 2">
    <name type="scientific">Acaryochloris thomasi RCC1774</name>
    <dbReference type="NCBI Taxonomy" id="1764569"/>
    <lineage>
        <taxon>Bacteria</taxon>
        <taxon>Bacillati</taxon>
        <taxon>Cyanobacteriota</taxon>
        <taxon>Cyanophyceae</taxon>
        <taxon>Acaryochloridales</taxon>
        <taxon>Acaryochloridaceae</taxon>
        <taxon>Acaryochloris</taxon>
        <taxon>Acaryochloris thomasi</taxon>
    </lineage>
</organism>
<dbReference type="AlphaFoldDB" id="A0A2W1J7H8"/>
<dbReference type="RefSeq" id="WP_233501923.1">
    <property type="nucleotide sequence ID" value="NZ_CAWNWM010000060.1"/>
</dbReference>
<dbReference type="EMBL" id="PQWO01000060">
    <property type="protein sequence ID" value="PZD70156.1"/>
    <property type="molecule type" value="Genomic_DNA"/>
</dbReference>
<evidence type="ECO:0000313" key="2">
    <source>
        <dbReference type="Proteomes" id="UP000248857"/>
    </source>
</evidence>
<name>A0A2W1J7H8_9CYAN</name>
<accession>A0A2W1J7H8</accession>
<sequence length="83" mass="9274">MLFDDVGLGYDLIDLPILREFKRREFLPMIQNLLWKIDGGLVRAQTLHEDGMILALGLWGAGDIVGHPPAGVEPYQIECLSIV</sequence>
<comment type="caution">
    <text evidence="1">The sequence shown here is derived from an EMBL/GenBank/DDBJ whole genome shotgun (WGS) entry which is preliminary data.</text>
</comment>
<evidence type="ECO:0000313" key="1">
    <source>
        <dbReference type="EMBL" id="PZD70156.1"/>
    </source>
</evidence>
<protein>
    <submittedName>
        <fullName evidence="1">Regulatory protein CysR</fullName>
    </submittedName>
</protein>
<dbReference type="Proteomes" id="UP000248857">
    <property type="component" value="Unassembled WGS sequence"/>
</dbReference>
<reference evidence="1 2" key="1">
    <citation type="journal article" date="2018" name="Sci. Rep.">
        <title>A novel species of the marine cyanobacterium Acaryochloris with a unique pigment content and lifestyle.</title>
        <authorList>
            <person name="Partensky F."/>
            <person name="Six C."/>
            <person name="Ratin M."/>
            <person name="Garczarek L."/>
            <person name="Vaulot D."/>
            <person name="Probert I."/>
            <person name="Calteau A."/>
            <person name="Gourvil P."/>
            <person name="Marie D."/>
            <person name="Grebert T."/>
            <person name="Bouchier C."/>
            <person name="Le Panse S."/>
            <person name="Gachenot M."/>
            <person name="Rodriguez F."/>
            <person name="Garrido J.L."/>
        </authorList>
    </citation>
    <scope>NUCLEOTIDE SEQUENCE [LARGE SCALE GENOMIC DNA]</scope>
    <source>
        <strain evidence="1 2">RCC1774</strain>
    </source>
</reference>
<keyword evidence="2" id="KW-1185">Reference proteome</keyword>
<gene>
    <name evidence="1" type="primary">cysR_4</name>
    <name evidence="1" type="ORF">C1752_17617</name>
</gene>